<evidence type="ECO:0000313" key="9">
    <source>
        <dbReference type="Proteomes" id="UP001434337"/>
    </source>
</evidence>
<feature type="transmembrane region" description="Helical" evidence="7">
    <location>
        <begin position="40"/>
        <end position="60"/>
    </location>
</feature>
<dbReference type="EMBL" id="CP115965">
    <property type="protein sequence ID" value="WZW98669.1"/>
    <property type="molecule type" value="Genomic_DNA"/>
</dbReference>
<keyword evidence="3" id="KW-1003">Cell membrane</keyword>
<evidence type="ECO:0000256" key="4">
    <source>
        <dbReference type="ARBA" id="ARBA00022692"/>
    </source>
</evidence>
<evidence type="ECO:0000256" key="5">
    <source>
        <dbReference type="ARBA" id="ARBA00022989"/>
    </source>
</evidence>
<reference evidence="8 9" key="1">
    <citation type="journal article" date="2023" name="Environ Microbiome">
        <title>A coral-associated actinobacterium mitigates coral bleaching under heat stress.</title>
        <authorList>
            <person name="Li J."/>
            <person name="Zou Y."/>
            <person name="Li Q."/>
            <person name="Zhang J."/>
            <person name="Bourne D.G."/>
            <person name="Lyu Y."/>
            <person name="Liu C."/>
            <person name="Zhang S."/>
        </authorList>
    </citation>
    <scope>NUCLEOTIDE SEQUENCE [LARGE SCALE GENOMIC DNA]</scope>
    <source>
        <strain evidence="8 9">SCSIO 13291</strain>
    </source>
</reference>
<feature type="transmembrane region" description="Helical" evidence="7">
    <location>
        <begin position="184"/>
        <end position="203"/>
    </location>
</feature>
<accession>A0ABZ3C8Y8</accession>
<protein>
    <submittedName>
        <fullName evidence="8">Energy-coupling factor ABC transporter permease</fullName>
    </submittedName>
</protein>
<keyword evidence="5 7" id="KW-1133">Transmembrane helix</keyword>
<sequence length="225" mass="22453">MHVPDGFLNLPTSAVTGAAAVAGVALALRGARRELDERTAPLAGLTATFVFAAQMVNFPVGAGTSGHLIGGALAAILVGPWTATLCLTVVTVVQALLFADGGLTALGTNVLLLAIVSVWVGWGVARLVLRLLPDGRRAVAWAGAAGALVSVPAAALVFCGLYAVGGAVAVPLGLLVPTMLGVHSVIGLGEAAITFGVLTAVAASRPDLIHALRPAPEPELEEVPA</sequence>
<feature type="transmembrane region" description="Helical" evidence="7">
    <location>
        <begin position="7"/>
        <end position="28"/>
    </location>
</feature>
<gene>
    <name evidence="8" type="ORF">PCC79_00230</name>
</gene>
<dbReference type="PANTHER" id="PTHR34229:SF1">
    <property type="entry name" value="METAL TRANSPORT PROTEIN HI_1621-RELATED"/>
    <property type="match status" value="1"/>
</dbReference>
<organism evidence="8 9">
    <name type="scientific">Propioniciclava soli</name>
    <dbReference type="NCBI Taxonomy" id="2775081"/>
    <lineage>
        <taxon>Bacteria</taxon>
        <taxon>Bacillati</taxon>
        <taxon>Actinomycetota</taxon>
        <taxon>Actinomycetes</taxon>
        <taxon>Propionibacteriales</taxon>
        <taxon>Propionibacteriaceae</taxon>
        <taxon>Propioniciclava</taxon>
    </lineage>
</organism>
<feature type="transmembrane region" description="Helical" evidence="7">
    <location>
        <begin position="110"/>
        <end position="129"/>
    </location>
</feature>
<feature type="transmembrane region" description="Helical" evidence="7">
    <location>
        <begin position="72"/>
        <end position="98"/>
    </location>
</feature>
<dbReference type="PANTHER" id="PTHR34229">
    <property type="entry name" value="METAL TRANSPORT PROTEIN HI_1621-RELATED"/>
    <property type="match status" value="1"/>
</dbReference>
<dbReference type="Proteomes" id="UP001434337">
    <property type="component" value="Chromosome"/>
</dbReference>
<dbReference type="Pfam" id="PF01891">
    <property type="entry name" value="CbiM"/>
    <property type="match status" value="1"/>
</dbReference>
<proteinExistence type="predicted"/>
<evidence type="ECO:0000256" key="2">
    <source>
        <dbReference type="ARBA" id="ARBA00022448"/>
    </source>
</evidence>
<evidence type="ECO:0000256" key="3">
    <source>
        <dbReference type="ARBA" id="ARBA00022475"/>
    </source>
</evidence>
<keyword evidence="9" id="KW-1185">Reference proteome</keyword>
<keyword evidence="4 7" id="KW-0812">Transmembrane</keyword>
<dbReference type="RefSeq" id="WP_342372656.1">
    <property type="nucleotide sequence ID" value="NZ_CP115965.1"/>
</dbReference>
<evidence type="ECO:0000313" key="8">
    <source>
        <dbReference type="EMBL" id="WZW98669.1"/>
    </source>
</evidence>
<dbReference type="InterPro" id="IPR002751">
    <property type="entry name" value="CbiM/NikMN"/>
</dbReference>
<evidence type="ECO:0000256" key="7">
    <source>
        <dbReference type="SAM" id="Phobius"/>
    </source>
</evidence>
<name>A0ABZ3C8Y8_9ACTN</name>
<keyword evidence="6 7" id="KW-0472">Membrane</keyword>
<dbReference type="Gene3D" id="1.10.1760.20">
    <property type="match status" value="1"/>
</dbReference>
<comment type="subcellular location">
    <subcellularLocation>
        <location evidence="1">Cell membrane</location>
        <topology evidence="1">Multi-pass membrane protein</topology>
    </subcellularLocation>
</comment>
<evidence type="ECO:0000256" key="1">
    <source>
        <dbReference type="ARBA" id="ARBA00004651"/>
    </source>
</evidence>
<feature type="transmembrane region" description="Helical" evidence="7">
    <location>
        <begin position="141"/>
        <end position="164"/>
    </location>
</feature>
<evidence type="ECO:0000256" key="6">
    <source>
        <dbReference type="ARBA" id="ARBA00023136"/>
    </source>
</evidence>
<keyword evidence="2" id="KW-0813">Transport</keyword>